<dbReference type="EMBL" id="CACRTF010000017">
    <property type="protein sequence ID" value="VYT44947.1"/>
    <property type="molecule type" value="Genomic_DNA"/>
</dbReference>
<reference evidence="2" key="1">
    <citation type="submission" date="2019-11" db="EMBL/GenBank/DDBJ databases">
        <authorList>
            <person name="Feng L."/>
        </authorList>
    </citation>
    <scope>NUCLEOTIDE SEQUENCE</scope>
    <source>
        <strain evidence="2">CbolteaeLFYP116</strain>
    </source>
</reference>
<protein>
    <submittedName>
        <fullName evidence="2">Uncharacterized protein</fullName>
    </submittedName>
</protein>
<name>A0A6N2WT66_9FIRM</name>
<dbReference type="AlphaFoldDB" id="A0A6N2WT66"/>
<evidence type="ECO:0000256" key="1">
    <source>
        <dbReference type="SAM" id="Coils"/>
    </source>
</evidence>
<dbReference type="GeneID" id="87792745"/>
<sequence length="93" mass="11159">MQEKHEKTVRSFERRIKKQDKELAGSRREIITVRNQWFEVFGNLEKEFNQKRSAALKEMEQFKKRLFKTQGQLDEALDKVKEQRLEEKAGTSS</sequence>
<accession>A0A6N2WT66</accession>
<keyword evidence="1" id="KW-0175">Coiled coil</keyword>
<evidence type="ECO:0000313" key="2">
    <source>
        <dbReference type="EMBL" id="VYT44947.1"/>
    </source>
</evidence>
<gene>
    <name evidence="2" type="ORF">CBLFYP116_03933</name>
</gene>
<dbReference type="RefSeq" id="WP_002576093.1">
    <property type="nucleotide sequence ID" value="NZ_BAABZS010000001.1"/>
</dbReference>
<feature type="coiled-coil region" evidence="1">
    <location>
        <begin position="2"/>
        <end position="79"/>
    </location>
</feature>
<organism evidence="2">
    <name type="scientific">Enterocloster bolteae</name>
    <dbReference type="NCBI Taxonomy" id="208479"/>
    <lineage>
        <taxon>Bacteria</taxon>
        <taxon>Bacillati</taxon>
        <taxon>Bacillota</taxon>
        <taxon>Clostridia</taxon>
        <taxon>Lachnospirales</taxon>
        <taxon>Lachnospiraceae</taxon>
        <taxon>Enterocloster</taxon>
    </lineage>
</organism>
<proteinExistence type="predicted"/>